<reference evidence="1" key="1">
    <citation type="submission" date="2013-03" db="EMBL/GenBank/DDBJ databases">
        <authorList>
            <person name="Harkins D.M."/>
            <person name="Durkin A.S."/>
            <person name="Brinkac L.M."/>
            <person name="Haft D.H."/>
            <person name="Selengut J.D."/>
            <person name="Sanka R."/>
            <person name="DePew J."/>
            <person name="Purushe J."/>
            <person name="Hartskeerl R.A."/>
            <person name="Ahmed A."/>
            <person name="van der Linden H."/>
            <person name="Goris M.G.A."/>
            <person name="Vinetz J.M."/>
            <person name="Sutton G.G."/>
            <person name="Nierman W.C."/>
            <person name="Fouts D.E."/>
        </authorList>
    </citation>
    <scope>NUCLEOTIDE SEQUENCE [LARGE SCALE GENOMIC DNA]</scope>
    <source>
        <strain evidence="1">LT 11-33</strain>
    </source>
</reference>
<dbReference type="EMBL" id="AOGW02000002">
    <property type="protein sequence ID" value="EMY63298.1"/>
    <property type="molecule type" value="Genomic_DNA"/>
</dbReference>
<proteinExistence type="predicted"/>
<dbReference type="AlphaFoldDB" id="N1VXQ0"/>
<accession>N1VXQ0</accession>
<keyword evidence="2" id="KW-1185">Reference proteome</keyword>
<gene>
    <name evidence="1" type="ORF">LEP1GSC203_2834</name>
</gene>
<name>N1VXQ0_9LEPT</name>
<dbReference type="Proteomes" id="UP000012371">
    <property type="component" value="Unassembled WGS sequence"/>
</dbReference>
<organism evidence="1 2">
    <name type="scientific">Leptospira terpstrae serovar Hualin str. LT 11-33 = ATCC 700639</name>
    <dbReference type="NCBI Taxonomy" id="1257025"/>
    <lineage>
        <taxon>Bacteria</taxon>
        <taxon>Pseudomonadati</taxon>
        <taxon>Spirochaetota</taxon>
        <taxon>Spirochaetia</taxon>
        <taxon>Leptospirales</taxon>
        <taxon>Leptospiraceae</taxon>
        <taxon>Leptospira</taxon>
    </lineage>
</organism>
<evidence type="ECO:0000313" key="1">
    <source>
        <dbReference type="EMBL" id="EMY63298.1"/>
    </source>
</evidence>
<comment type="caution">
    <text evidence="1">The sequence shown here is derived from an EMBL/GenBank/DDBJ whole genome shotgun (WGS) entry which is preliminary data.</text>
</comment>
<protein>
    <submittedName>
        <fullName evidence="1">Uncharacterized protein</fullName>
    </submittedName>
</protein>
<sequence>MVVVTRQRISHFNKFKLGGRLPIGYGTYILTKRTGPSAPIFLFRERISARVPGALPLLVF</sequence>
<evidence type="ECO:0000313" key="2">
    <source>
        <dbReference type="Proteomes" id="UP000012371"/>
    </source>
</evidence>
<dbReference type="STRING" id="1257025.LEP1GSC203_2834"/>